<protein>
    <recommendedName>
        <fullName evidence="4">Protein-L-isoaspartate O-methyltransferase</fullName>
        <ecNumber evidence="3">2.1.1.77</ecNumber>
    </recommendedName>
    <alternativeName>
        <fullName evidence="11">L-isoaspartyl protein carboxyl methyltransferase</fullName>
    </alternativeName>
    <alternativeName>
        <fullName evidence="9">Protein L-isoaspartyl methyltransferase</fullName>
    </alternativeName>
    <alternativeName>
        <fullName evidence="10">Protein-beta-aspartate methyltransferase</fullName>
    </alternativeName>
</protein>
<dbReference type="EMBL" id="BJHW01000001">
    <property type="protein sequence ID" value="GDY53715.1"/>
    <property type="molecule type" value="Genomic_DNA"/>
</dbReference>
<organism evidence="13 14">
    <name type="scientific">Streptomyces violaceusniger</name>
    <dbReference type="NCBI Taxonomy" id="68280"/>
    <lineage>
        <taxon>Bacteria</taxon>
        <taxon>Bacillati</taxon>
        <taxon>Actinomycetota</taxon>
        <taxon>Actinomycetes</taxon>
        <taxon>Kitasatosporales</taxon>
        <taxon>Streptomycetaceae</taxon>
        <taxon>Streptomyces</taxon>
        <taxon>Streptomyces violaceusniger group</taxon>
    </lineage>
</organism>
<keyword evidence="8" id="KW-0949">S-adenosyl-L-methionine</keyword>
<dbReference type="Proteomes" id="UP000301309">
    <property type="component" value="Unassembled WGS sequence"/>
</dbReference>
<feature type="region of interest" description="Disordered" evidence="12">
    <location>
        <begin position="425"/>
        <end position="448"/>
    </location>
</feature>
<dbReference type="GO" id="GO:0004719">
    <property type="term" value="F:protein-L-isoaspartate (D-aspartate) O-methyltransferase activity"/>
    <property type="evidence" value="ECO:0007669"/>
    <property type="project" value="UniProtKB-EC"/>
</dbReference>
<dbReference type="PANTHER" id="PTHR11579">
    <property type="entry name" value="PROTEIN-L-ISOASPARTATE O-METHYLTRANSFERASE"/>
    <property type="match status" value="1"/>
</dbReference>
<proteinExistence type="inferred from homology"/>
<evidence type="ECO:0000313" key="14">
    <source>
        <dbReference type="Proteomes" id="UP000301309"/>
    </source>
</evidence>
<evidence type="ECO:0000256" key="10">
    <source>
        <dbReference type="ARBA" id="ARBA00031323"/>
    </source>
</evidence>
<evidence type="ECO:0000256" key="11">
    <source>
        <dbReference type="ARBA" id="ARBA00031350"/>
    </source>
</evidence>
<evidence type="ECO:0000256" key="4">
    <source>
        <dbReference type="ARBA" id="ARBA00013346"/>
    </source>
</evidence>
<evidence type="ECO:0000256" key="8">
    <source>
        <dbReference type="ARBA" id="ARBA00022691"/>
    </source>
</evidence>
<dbReference type="Pfam" id="PF01135">
    <property type="entry name" value="PCMT"/>
    <property type="match status" value="1"/>
</dbReference>
<comment type="similarity">
    <text evidence="2">Belongs to the methyltransferase superfamily. L-isoaspartyl/D-aspartyl protein methyltransferase family.</text>
</comment>
<dbReference type="CDD" id="cd02440">
    <property type="entry name" value="AdoMet_MTases"/>
    <property type="match status" value="1"/>
</dbReference>
<dbReference type="InterPro" id="IPR026448">
    <property type="entry name" value="Methyltr_grasp"/>
</dbReference>
<keyword evidence="5" id="KW-0963">Cytoplasm</keyword>
<evidence type="ECO:0000256" key="1">
    <source>
        <dbReference type="ARBA" id="ARBA00004496"/>
    </source>
</evidence>
<dbReference type="InterPro" id="IPR000682">
    <property type="entry name" value="PCMT"/>
</dbReference>
<dbReference type="Gene3D" id="3.40.50.150">
    <property type="entry name" value="Vaccinia Virus protein VP39"/>
    <property type="match status" value="1"/>
</dbReference>
<evidence type="ECO:0000256" key="3">
    <source>
        <dbReference type="ARBA" id="ARBA00011890"/>
    </source>
</evidence>
<accession>A0A4D4KXP7</accession>
<evidence type="ECO:0000256" key="9">
    <source>
        <dbReference type="ARBA" id="ARBA00030757"/>
    </source>
</evidence>
<keyword evidence="6 13" id="KW-0489">Methyltransferase</keyword>
<dbReference type="PANTHER" id="PTHR11579:SF0">
    <property type="entry name" value="PROTEIN-L-ISOASPARTATE(D-ASPARTATE) O-METHYLTRANSFERASE"/>
    <property type="match status" value="1"/>
</dbReference>
<comment type="subcellular location">
    <subcellularLocation>
        <location evidence="1">Cytoplasm</location>
    </subcellularLocation>
</comment>
<sequence length="477" mass="50793">MTMPAGLETDAARLREAMTKTLATDGILADPAWYQAVEAVPRHRFVPGFYLPADERDGRGMTVWEPVTAELDYGRWLTAAYSDSTLITQFDGDEVDWKQPTVRHGGAPTSSSTLPSLVLRMWADADLAEGHTVLEIGTGTGYSTALACEYLGSDNLTSIEVDPRRLETAANALFGLGYTPTLAVADGLYGYWPEAPFDRIVAACSFRAVPPALIAQTRPGGKILLTLSGWLYGYARVLLTVEGDGAAEGQLLSGTVSFMSARTHAAPTFGNPAHWAAGLSETGRKAKHSPERITAATEEAFHLRFLAQSAAPDAQMTTVGEVVHLIDVITGSAAILTPDDGTWQVRQGGPVKLWDRIETVLSAYDAAGRPGPETFRLHVYDGGQHLRHPQMPGLPCRGPDWAVRSTRSASACTGCAAACRDDDGPAPTGAVSREHPDRDSGQGAQSHIPRVGIYVALLGDVRSESASPEKNGDAIGS</sequence>
<dbReference type="GO" id="GO:0032259">
    <property type="term" value="P:methylation"/>
    <property type="evidence" value="ECO:0007669"/>
    <property type="project" value="UniProtKB-KW"/>
</dbReference>
<keyword evidence="14" id="KW-1185">Reference proteome</keyword>
<dbReference type="SUPFAM" id="SSF53335">
    <property type="entry name" value="S-adenosyl-L-methionine-dependent methyltransferases"/>
    <property type="match status" value="1"/>
</dbReference>
<name>A0A4D4KXP7_STRVO</name>
<dbReference type="GO" id="GO:0005737">
    <property type="term" value="C:cytoplasm"/>
    <property type="evidence" value="ECO:0007669"/>
    <property type="project" value="UniProtKB-SubCell"/>
</dbReference>
<dbReference type="PROSITE" id="PS01279">
    <property type="entry name" value="PCMT"/>
    <property type="match status" value="1"/>
</dbReference>
<reference evidence="13 14" key="1">
    <citation type="journal article" date="2020" name="Int. J. Syst. Evol. Microbiol.">
        <title>Reclassification of Streptomyces castelarensis and Streptomyces sporoclivatus as later heterotypic synonyms of Streptomyces antimycoticus.</title>
        <authorList>
            <person name="Komaki H."/>
            <person name="Tamura T."/>
        </authorList>
    </citation>
    <scope>NUCLEOTIDE SEQUENCE [LARGE SCALE GENOMIC DNA]</scope>
    <source>
        <strain evidence="13 14">NBRC 13459</strain>
    </source>
</reference>
<dbReference type="NCBIfam" id="TIGR04188">
    <property type="entry name" value="methyltr_grsp"/>
    <property type="match status" value="1"/>
</dbReference>
<evidence type="ECO:0000256" key="6">
    <source>
        <dbReference type="ARBA" id="ARBA00022603"/>
    </source>
</evidence>
<evidence type="ECO:0000256" key="2">
    <source>
        <dbReference type="ARBA" id="ARBA00005369"/>
    </source>
</evidence>
<evidence type="ECO:0000256" key="7">
    <source>
        <dbReference type="ARBA" id="ARBA00022679"/>
    </source>
</evidence>
<keyword evidence="7 13" id="KW-0808">Transferase</keyword>
<evidence type="ECO:0000256" key="5">
    <source>
        <dbReference type="ARBA" id="ARBA00022490"/>
    </source>
</evidence>
<evidence type="ECO:0000313" key="13">
    <source>
        <dbReference type="EMBL" id="GDY53715.1"/>
    </source>
</evidence>
<dbReference type="AlphaFoldDB" id="A0A4D4KXP7"/>
<dbReference type="EC" id="2.1.1.77" evidence="3"/>
<dbReference type="InterPro" id="IPR029063">
    <property type="entry name" value="SAM-dependent_MTases_sf"/>
</dbReference>
<comment type="caution">
    <text evidence="13">The sequence shown here is derived from an EMBL/GenBank/DDBJ whole genome shotgun (WGS) entry which is preliminary data.</text>
</comment>
<evidence type="ECO:0000256" key="12">
    <source>
        <dbReference type="SAM" id="MobiDB-lite"/>
    </source>
</evidence>
<gene>
    <name evidence="13" type="ORF">SVIO_043380</name>
</gene>